<evidence type="ECO:0000256" key="1">
    <source>
        <dbReference type="SAM" id="MobiDB-lite"/>
    </source>
</evidence>
<feature type="region of interest" description="Disordered" evidence="1">
    <location>
        <begin position="1"/>
        <end position="46"/>
    </location>
</feature>
<proteinExistence type="predicted"/>
<gene>
    <name evidence="2" type="ORF">BaRGS_00023839</name>
</gene>
<reference evidence="2 3" key="1">
    <citation type="journal article" date="2023" name="Sci. Data">
        <title>Genome assembly of the Korean intertidal mud-creeper Batillaria attramentaria.</title>
        <authorList>
            <person name="Patra A.K."/>
            <person name="Ho P.T."/>
            <person name="Jun S."/>
            <person name="Lee S.J."/>
            <person name="Kim Y."/>
            <person name="Won Y.J."/>
        </authorList>
    </citation>
    <scope>NUCLEOTIDE SEQUENCE [LARGE SCALE GENOMIC DNA]</scope>
    <source>
        <strain evidence="2">Wonlab-2016</strain>
    </source>
</reference>
<sequence length="112" mass="12472">MEFSSTHSCLRMEEEHAESGLHTVVTSTPRATRASASRSQLQENLDPSARCLEREKHAAQDSFRYSVVKTHSRPGGRPQLQEVKIRSVVGLSEGCPVIQTGRHPAIQTDEYL</sequence>
<keyword evidence="3" id="KW-1185">Reference proteome</keyword>
<accession>A0ABD0KCV1</accession>
<dbReference type="EMBL" id="JACVVK020000202">
    <property type="protein sequence ID" value="KAK7484919.1"/>
    <property type="molecule type" value="Genomic_DNA"/>
</dbReference>
<evidence type="ECO:0000313" key="3">
    <source>
        <dbReference type="Proteomes" id="UP001519460"/>
    </source>
</evidence>
<organism evidence="2 3">
    <name type="scientific">Batillaria attramentaria</name>
    <dbReference type="NCBI Taxonomy" id="370345"/>
    <lineage>
        <taxon>Eukaryota</taxon>
        <taxon>Metazoa</taxon>
        <taxon>Spiralia</taxon>
        <taxon>Lophotrochozoa</taxon>
        <taxon>Mollusca</taxon>
        <taxon>Gastropoda</taxon>
        <taxon>Caenogastropoda</taxon>
        <taxon>Sorbeoconcha</taxon>
        <taxon>Cerithioidea</taxon>
        <taxon>Batillariidae</taxon>
        <taxon>Batillaria</taxon>
    </lineage>
</organism>
<feature type="compositionally biased region" description="Basic and acidic residues" evidence="1">
    <location>
        <begin position="10"/>
        <end position="19"/>
    </location>
</feature>
<dbReference type="AlphaFoldDB" id="A0ABD0KCV1"/>
<feature type="compositionally biased region" description="Polar residues" evidence="1">
    <location>
        <begin position="24"/>
        <end position="45"/>
    </location>
</feature>
<protein>
    <submittedName>
        <fullName evidence="2">Uncharacterized protein</fullName>
    </submittedName>
</protein>
<comment type="caution">
    <text evidence="2">The sequence shown here is derived from an EMBL/GenBank/DDBJ whole genome shotgun (WGS) entry which is preliminary data.</text>
</comment>
<evidence type="ECO:0000313" key="2">
    <source>
        <dbReference type="EMBL" id="KAK7484919.1"/>
    </source>
</evidence>
<dbReference type="Proteomes" id="UP001519460">
    <property type="component" value="Unassembled WGS sequence"/>
</dbReference>
<name>A0ABD0KCV1_9CAEN</name>